<dbReference type="PROSITE" id="PS51257">
    <property type="entry name" value="PROKAR_LIPOPROTEIN"/>
    <property type="match status" value="1"/>
</dbReference>
<reference evidence="1" key="1">
    <citation type="submission" date="2012-11" db="EMBL/GenBank/DDBJ databases">
        <title>Dependencies among metagenomic species, viruses, plasmids and units of genetic variation.</title>
        <authorList>
            <person name="Nielsen H.B."/>
            <person name="Almeida M."/>
            <person name="Juncker A.S."/>
            <person name="Rasmussen S."/>
            <person name="Li J."/>
            <person name="Sunagawa S."/>
            <person name="Plichta D."/>
            <person name="Gautier L."/>
            <person name="Le Chatelier E."/>
            <person name="Peletier E."/>
            <person name="Bonde I."/>
            <person name="Nielsen T."/>
            <person name="Manichanh C."/>
            <person name="Arumugam M."/>
            <person name="Batto J."/>
            <person name="Santos M.B.Q.D."/>
            <person name="Blom N."/>
            <person name="Borruel N."/>
            <person name="Burgdorf K.S."/>
            <person name="Boumezbeur F."/>
            <person name="Casellas F."/>
            <person name="Dore J."/>
            <person name="Guarner F."/>
            <person name="Hansen T."/>
            <person name="Hildebrand F."/>
            <person name="Kaas R.S."/>
            <person name="Kennedy S."/>
            <person name="Kristiansen K."/>
            <person name="Kultima J.R."/>
            <person name="Leonard P."/>
            <person name="Levenez F."/>
            <person name="Lund O."/>
            <person name="Moumen B."/>
            <person name="Le Paslier D."/>
            <person name="Pons N."/>
            <person name="Pedersen O."/>
            <person name="Prifti E."/>
            <person name="Qin J."/>
            <person name="Raes J."/>
            <person name="Tap J."/>
            <person name="Tims S."/>
            <person name="Ussery D.W."/>
            <person name="Yamada T."/>
            <person name="MetaHit consortium"/>
            <person name="Renault P."/>
            <person name="Sicheritz-Ponten T."/>
            <person name="Bork P."/>
            <person name="Wang J."/>
            <person name="Brunak S."/>
            <person name="Ehrlich S.D."/>
        </authorList>
    </citation>
    <scope>NUCLEOTIDE SEQUENCE [LARGE SCALE GENOMIC DNA]</scope>
</reference>
<accession>R5Y202</accession>
<dbReference type="Proteomes" id="UP000017980">
    <property type="component" value="Unassembled WGS sequence"/>
</dbReference>
<evidence type="ECO:0000313" key="1">
    <source>
        <dbReference type="EMBL" id="CDA10692.1"/>
    </source>
</evidence>
<sequence length="85" mass="9493">MKKRYEKPTMFREEFNISQSVASGCGDTSPGFYKDKCSIDLGDMFPGKTLFIENDSCTTGTDMVPEDPNGICYHIPTDATRYFGS</sequence>
<dbReference type="AlphaFoldDB" id="R5Y202"/>
<organism evidence="1 2">
    <name type="scientific">Intestinibacter bartlettii CAG:1329</name>
    <dbReference type="NCBI Taxonomy" id="1263063"/>
    <lineage>
        <taxon>Bacteria</taxon>
        <taxon>Bacillati</taxon>
        <taxon>Bacillota</taxon>
        <taxon>Clostridia</taxon>
        <taxon>Peptostreptococcales</taxon>
        <taxon>Peptostreptococcaceae</taxon>
        <taxon>Intestinibacter</taxon>
    </lineage>
</organism>
<evidence type="ECO:0000313" key="2">
    <source>
        <dbReference type="Proteomes" id="UP000017980"/>
    </source>
</evidence>
<protein>
    <submittedName>
        <fullName evidence="1">Uncharacterized protein</fullName>
    </submittedName>
</protein>
<dbReference type="RefSeq" id="WP_022071951.1">
    <property type="nucleotide sequence ID" value="NZ_HF999328.1"/>
</dbReference>
<gene>
    <name evidence="1" type="ORF">BN488_01731</name>
</gene>
<name>R5Y202_9FIRM</name>
<comment type="caution">
    <text evidence="1">The sequence shown here is derived from an EMBL/GenBank/DDBJ whole genome shotgun (WGS) entry which is preliminary data.</text>
</comment>
<dbReference type="EMBL" id="CBBD010000043">
    <property type="protein sequence ID" value="CDA10692.1"/>
    <property type="molecule type" value="Genomic_DNA"/>
</dbReference>
<proteinExistence type="predicted"/>